<dbReference type="Pfam" id="PF01288">
    <property type="entry name" value="HPPK"/>
    <property type="match status" value="1"/>
</dbReference>
<proteinExistence type="predicted"/>
<dbReference type="RefSeq" id="WP_104433687.1">
    <property type="nucleotide sequence ID" value="NZ_PTJD01000010.1"/>
</dbReference>
<dbReference type="GO" id="GO:0003848">
    <property type="term" value="F:2-amino-4-hydroxy-6-hydroxymethyldihydropteridine diphosphokinase activity"/>
    <property type="evidence" value="ECO:0007669"/>
    <property type="project" value="UniProtKB-EC"/>
</dbReference>
<dbReference type="NCBIfam" id="TIGR01498">
    <property type="entry name" value="folK"/>
    <property type="match status" value="1"/>
</dbReference>
<protein>
    <recommendedName>
        <fullName evidence="3">2-amino-4-hydroxy-6-hydroxymethyldihydropteridine diphosphokinase</fullName>
        <ecNumber evidence="3">2.7.6.3</ecNumber>
    </recommendedName>
</protein>
<comment type="caution">
    <text evidence="10">The sequence shown here is derived from an EMBL/GenBank/DDBJ whole genome shotgun (WGS) entry which is preliminary data.</text>
</comment>
<dbReference type="GO" id="GO:0005524">
    <property type="term" value="F:ATP binding"/>
    <property type="evidence" value="ECO:0007669"/>
    <property type="project" value="UniProtKB-KW"/>
</dbReference>
<gene>
    <name evidence="10" type="ORF">CLV92_11062</name>
</gene>
<evidence type="ECO:0000256" key="4">
    <source>
        <dbReference type="ARBA" id="ARBA00022679"/>
    </source>
</evidence>
<evidence type="ECO:0000256" key="1">
    <source>
        <dbReference type="ARBA" id="ARBA00000198"/>
    </source>
</evidence>
<dbReference type="UniPathway" id="UPA00077">
    <property type="reaction ID" value="UER00155"/>
</dbReference>
<dbReference type="InterPro" id="IPR000550">
    <property type="entry name" value="Hppk"/>
</dbReference>
<keyword evidence="11" id="KW-1185">Reference proteome</keyword>
<comment type="pathway">
    <text evidence="2">Cofactor biosynthesis; tetrahydrofolate biosynthesis; 2-amino-4-hydroxy-6-hydroxymethyl-7,8-dihydropteridine diphosphate from 7,8-dihydroneopterin triphosphate: step 4/4.</text>
</comment>
<dbReference type="OrthoDB" id="9808041at2"/>
<dbReference type="PANTHER" id="PTHR43071">
    <property type="entry name" value="2-AMINO-4-HYDROXY-6-HYDROXYMETHYLDIHYDROPTERIDINE PYROPHOSPHOKINASE"/>
    <property type="match status" value="1"/>
</dbReference>
<dbReference type="GO" id="GO:0016301">
    <property type="term" value="F:kinase activity"/>
    <property type="evidence" value="ECO:0007669"/>
    <property type="project" value="UniProtKB-KW"/>
</dbReference>
<evidence type="ECO:0000256" key="6">
    <source>
        <dbReference type="ARBA" id="ARBA00022777"/>
    </source>
</evidence>
<dbReference type="InterPro" id="IPR035907">
    <property type="entry name" value="Hppk_sf"/>
</dbReference>
<keyword evidence="5" id="KW-0547">Nucleotide-binding</keyword>
<comment type="catalytic activity">
    <reaction evidence="1">
        <text>6-hydroxymethyl-7,8-dihydropterin + ATP = (7,8-dihydropterin-6-yl)methyl diphosphate + AMP + H(+)</text>
        <dbReference type="Rhea" id="RHEA:11412"/>
        <dbReference type="ChEBI" id="CHEBI:15378"/>
        <dbReference type="ChEBI" id="CHEBI:30616"/>
        <dbReference type="ChEBI" id="CHEBI:44841"/>
        <dbReference type="ChEBI" id="CHEBI:72950"/>
        <dbReference type="ChEBI" id="CHEBI:456215"/>
        <dbReference type="EC" id="2.7.6.3"/>
    </reaction>
</comment>
<reference evidence="10 11" key="1">
    <citation type="submission" date="2018-02" db="EMBL/GenBank/DDBJ databases">
        <title>Genomic Encyclopedia of Archaeal and Bacterial Type Strains, Phase II (KMG-II): from individual species to whole genera.</title>
        <authorList>
            <person name="Goeker M."/>
        </authorList>
    </citation>
    <scope>NUCLEOTIDE SEQUENCE [LARGE SCALE GENOMIC DNA]</scope>
    <source>
        <strain evidence="10 11">DSM 22857</strain>
    </source>
</reference>
<dbReference type="AlphaFoldDB" id="A0A2S6IGT7"/>
<evidence type="ECO:0000256" key="7">
    <source>
        <dbReference type="ARBA" id="ARBA00022840"/>
    </source>
</evidence>
<evidence type="ECO:0000313" key="10">
    <source>
        <dbReference type="EMBL" id="PPK93434.1"/>
    </source>
</evidence>
<feature type="domain" description="7,8-dihydro-6-hydroxymethylpterin-pyrophosphokinase" evidence="9">
    <location>
        <begin position="103"/>
        <end position="114"/>
    </location>
</feature>
<evidence type="ECO:0000256" key="2">
    <source>
        <dbReference type="ARBA" id="ARBA00005051"/>
    </source>
</evidence>
<dbReference type="EMBL" id="PTJD01000010">
    <property type="protein sequence ID" value="PPK93434.1"/>
    <property type="molecule type" value="Genomic_DNA"/>
</dbReference>
<keyword evidence="8" id="KW-0289">Folate biosynthesis</keyword>
<keyword evidence="7" id="KW-0067">ATP-binding</keyword>
<dbReference type="EC" id="2.7.6.3" evidence="3"/>
<evidence type="ECO:0000259" key="9">
    <source>
        <dbReference type="PROSITE" id="PS00794"/>
    </source>
</evidence>
<accession>A0A2S6IGT7</accession>
<dbReference type="GO" id="GO:0046654">
    <property type="term" value="P:tetrahydrofolate biosynthetic process"/>
    <property type="evidence" value="ECO:0007669"/>
    <property type="project" value="UniProtKB-UniPathway"/>
</dbReference>
<dbReference type="Proteomes" id="UP000239485">
    <property type="component" value="Unassembled WGS sequence"/>
</dbReference>
<evidence type="ECO:0000256" key="3">
    <source>
        <dbReference type="ARBA" id="ARBA00013253"/>
    </source>
</evidence>
<dbReference type="PANTHER" id="PTHR43071:SF1">
    <property type="entry name" value="2-AMINO-4-HYDROXY-6-HYDROXYMETHYLDIHYDROPTERIDINE PYROPHOSPHOKINASE"/>
    <property type="match status" value="1"/>
</dbReference>
<dbReference type="PROSITE" id="PS00794">
    <property type="entry name" value="HPPK"/>
    <property type="match status" value="1"/>
</dbReference>
<keyword evidence="4" id="KW-0808">Transferase</keyword>
<keyword evidence="6 10" id="KW-0418">Kinase</keyword>
<evidence type="ECO:0000313" key="11">
    <source>
        <dbReference type="Proteomes" id="UP000239485"/>
    </source>
</evidence>
<evidence type="ECO:0000256" key="5">
    <source>
        <dbReference type="ARBA" id="ARBA00022741"/>
    </source>
</evidence>
<dbReference type="CDD" id="cd00483">
    <property type="entry name" value="HPPK"/>
    <property type="match status" value="1"/>
</dbReference>
<name>A0A2S6IGT7_9ACTN</name>
<evidence type="ECO:0000256" key="8">
    <source>
        <dbReference type="ARBA" id="ARBA00022909"/>
    </source>
</evidence>
<dbReference type="Gene3D" id="3.30.70.560">
    <property type="entry name" value="7,8-Dihydro-6-hydroxymethylpterin-pyrophosphokinase HPPK"/>
    <property type="match status" value="1"/>
</dbReference>
<organism evidence="10 11">
    <name type="scientific">Kineococcus xinjiangensis</name>
    <dbReference type="NCBI Taxonomy" id="512762"/>
    <lineage>
        <taxon>Bacteria</taxon>
        <taxon>Bacillati</taxon>
        <taxon>Actinomycetota</taxon>
        <taxon>Actinomycetes</taxon>
        <taxon>Kineosporiales</taxon>
        <taxon>Kineosporiaceae</taxon>
        <taxon>Kineococcus</taxon>
    </lineage>
</organism>
<dbReference type="GO" id="GO:0046656">
    <property type="term" value="P:folic acid biosynthetic process"/>
    <property type="evidence" value="ECO:0007669"/>
    <property type="project" value="UniProtKB-KW"/>
</dbReference>
<dbReference type="SUPFAM" id="SSF55083">
    <property type="entry name" value="6-hydroxymethyl-7,8-dihydropterin pyrophosphokinase, HPPK"/>
    <property type="match status" value="1"/>
</dbReference>
<sequence length="179" mass="18365">MSGDPLTAAPAAPAAAVLALGTNLGDRGEALRSAVRALRSVPGVRVRAVSPVVETDPVGGPEQPDYLNAVVLVETDLAPQGLLDACQDVEARHRRDRSPAAVRWGARTLDVDVVDYAGLVAASERLVLPHPRAHTRAFVLAPWHAVDPAAVLPGPGGGRVADLLAAAGAQGVRPAEVAL</sequence>